<dbReference type="GO" id="GO:0005524">
    <property type="term" value="F:ATP binding"/>
    <property type="evidence" value="ECO:0007669"/>
    <property type="project" value="UniProtKB-KW"/>
</dbReference>
<dbReference type="Gene3D" id="3.30.420.40">
    <property type="match status" value="2"/>
</dbReference>
<dbReference type="HAMAP" id="MF_00020">
    <property type="entry name" value="Acetate_kinase"/>
    <property type="match status" value="1"/>
</dbReference>
<feature type="binding site" evidence="6">
    <location>
        <position position="14"/>
    </location>
    <ligand>
        <name>ATP</name>
        <dbReference type="ChEBI" id="CHEBI:30616"/>
    </ligand>
</feature>
<dbReference type="InterPro" id="IPR043129">
    <property type="entry name" value="ATPase_NBD"/>
</dbReference>
<dbReference type="InterPro" id="IPR000890">
    <property type="entry name" value="Aliphatic_acid_kin_short-chain"/>
</dbReference>
<dbReference type="GO" id="GO:0000287">
    <property type="term" value="F:magnesium ion binding"/>
    <property type="evidence" value="ECO:0007669"/>
    <property type="project" value="UniProtKB-UniRule"/>
</dbReference>
<dbReference type="GO" id="GO:0005737">
    <property type="term" value="C:cytoplasm"/>
    <property type="evidence" value="ECO:0007669"/>
    <property type="project" value="UniProtKB-SubCell"/>
</dbReference>
<dbReference type="PROSITE" id="PS01076">
    <property type="entry name" value="ACETATE_KINASE_2"/>
    <property type="match status" value="1"/>
</dbReference>
<evidence type="ECO:0000256" key="5">
    <source>
        <dbReference type="ARBA" id="ARBA00022840"/>
    </source>
</evidence>
<feature type="site" description="Transition state stabilizer" evidence="6">
    <location>
        <position position="241"/>
    </location>
</feature>
<evidence type="ECO:0000256" key="2">
    <source>
        <dbReference type="ARBA" id="ARBA00022679"/>
    </source>
</evidence>
<keyword evidence="6" id="KW-0460">Magnesium</keyword>
<dbReference type="GO" id="GO:0006085">
    <property type="term" value="P:acetyl-CoA biosynthetic process"/>
    <property type="evidence" value="ECO:0007669"/>
    <property type="project" value="UniProtKB-UniRule"/>
</dbReference>
<sequence length="447" mass="48482">MIVLTLNCGSSSVKYQVYDWANKDVLGNGVVERVGQAMSDLEHKSKGKEELVAKRACPTHKEAIEWVMESLLDATYGCLADINQVKAVGHRIVHGGSVFTQSVLITDDVIAQFKKVEPLAPLHNPANIMGVEAARALLPNVSHCAILDTAWHQTMPDTAFMYALPHAWYENNQVRRYGFHGSSFLYTSKRAAVLLGKPANKTNLVICHIGNGASACAIKNGVSIDTSMGMTPLEGLLMGSRSGDIDPAIIAYMAREANMTLEQVDSALSKESGILGITGRFTDRRDVEAGVAQHDPSCILAQNIEIYRIKKYIGAYAAVVGPDLDAIVFTAGVGEFGSDIRVGALSNMEHLGIKIDPAKNALAMTRNAETCISADDSKVKVFVIPTDEEIVMTEDTVAISNGTYKVHTEYTYIFQDPNYVNKAREAGLPKDLTKRPGLDKIIAKPAK</sequence>
<comment type="cofactor">
    <cofactor evidence="6">
        <name>Mg(2+)</name>
        <dbReference type="ChEBI" id="CHEBI:18420"/>
    </cofactor>
    <cofactor evidence="6">
        <name>Mn(2+)</name>
        <dbReference type="ChEBI" id="CHEBI:29035"/>
    </cofactor>
    <text evidence="6">Mg(2+). Can also accept Mn(2+).</text>
</comment>
<dbReference type="NCBIfam" id="TIGR00016">
    <property type="entry name" value="ackA"/>
    <property type="match status" value="1"/>
</dbReference>
<feature type="binding site" evidence="6">
    <location>
        <position position="91"/>
    </location>
    <ligand>
        <name>substrate</name>
    </ligand>
</feature>
<dbReference type="EMBL" id="JAATLK010000001">
    <property type="protein sequence ID" value="NIZ46333.1"/>
    <property type="molecule type" value="Genomic_DNA"/>
</dbReference>
<evidence type="ECO:0000256" key="1">
    <source>
        <dbReference type="ARBA" id="ARBA00008748"/>
    </source>
</evidence>
<keyword evidence="6" id="KW-0479">Metal-binding</keyword>
<dbReference type="PRINTS" id="PR00471">
    <property type="entry name" value="ACETATEKNASE"/>
</dbReference>
<name>A0A968GDS1_9SPIO</name>
<proteinExistence type="inferred from homology"/>
<comment type="pathway">
    <text evidence="6">Metabolic intermediate biosynthesis; acetyl-CoA biosynthesis; acetyl-CoA from acetate: step 1/2.</text>
</comment>
<dbReference type="RefSeq" id="WP_167702804.1">
    <property type="nucleotide sequence ID" value="NZ_CP118168.1"/>
</dbReference>
<comment type="caution">
    <text evidence="8">The sequence shown here is derived from an EMBL/GenBank/DDBJ whole genome shotgun (WGS) entry which is preliminary data.</text>
</comment>
<dbReference type="InterPro" id="IPR004372">
    <property type="entry name" value="Ac/propionate_kinase"/>
</dbReference>
<dbReference type="PANTHER" id="PTHR21060">
    <property type="entry name" value="ACETATE KINASE"/>
    <property type="match status" value="1"/>
</dbReference>
<evidence type="ECO:0000256" key="3">
    <source>
        <dbReference type="ARBA" id="ARBA00022741"/>
    </source>
</evidence>
<comment type="catalytic activity">
    <reaction evidence="6">
        <text>acetate + ATP = acetyl phosphate + ADP</text>
        <dbReference type="Rhea" id="RHEA:11352"/>
        <dbReference type="ChEBI" id="CHEBI:22191"/>
        <dbReference type="ChEBI" id="CHEBI:30089"/>
        <dbReference type="ChEBI" id="CHEBI:30616"/>
        <dbReference type="ChEBI" id="CHEBI:456216"/>
        <dbReference type="EC" id="2.7.2.1"/>
    </reaction>
</comment>
<keyword evidence="3 6" id="KW-0547">Nucleotide-binding</keyword>
<dbReference type="Pfam" id="PF00871">
    <property type="entry name" value="Acetate_kinase"/>
    <property type="match status" value="1"/>
</dbReference>
<evidence type="ECO:0000256" key="6">
    <source>
        <dbReference type="HAMAP-Rule" id="MF_00020"/>
    </source>
</evidence>
<organism evidence="8 9">
    <name type="scientific">Entomospira nematocerorum</name>
    <dbReference type="NCBI Taxonomy" id="2719987"/>
    <lineage>
        <taxon>Bacteria</taxon>
        <taxon>Pseudomonadati</taxon>
        <taxon>Spirochaetota</taxon>
        <taxon>Spirochaetia</taxon>
        <taxon>Spirochaetales</taxon>
        <taxon>Spirochaetaceae</taxon>
        <taxon>Entomospira</taxon>
    </lineage>
</organism>
<gene>
    <name evidence="6" type="primary">ackA</name>
    <name evidence="8" type="ORF">HCT46_00125</name>
</gene>
<comment type="similarity">
    <text evidence="1 6 7">Belongs to the acetokinase family.</text>
</comment>
<dbReference type="Proteomes" id="UP000752013">
    <property type="component" value="Unassembled WGS sequence"/>
</dbReference>
<evidence type="ECO:0000313" key="9">
    <source>
        <dbReference type="Proteomes" id="UP000752013"/>
    </source>
</evidence>
<accession>A0A968GDS1</accession>
<comment type="caution">
    <text evidence="6">Lacks conserved residue(s) required for the propagation of feature annotation.</text>
</comment>
<dbReference type="EC" id="2.7.2.1" evidence="6"/>
<keyword evidence="4 6" id="KW-0418">Kinase</keyword>
<dbReference type="PIRSF" id="PIRSF000722">
    <property type="entry name" value="Acetate_prop_kin"/>
    <property type="match status" value="1"/>
</dbReference>
<comment type="function">
    <text evidence="6">Catalyzes the formation of acetyl phosphate from acetate and ATP. Can also catalyze the reverse reaction.</text>
</comment>
<evidence type="ECO:0000256" key="4">
    <source>
        <dbReference type="ARBA" id="ARBA00022777"/>
    </source>
</evidence>
<keyword evidence="6" id="KW-0963">Cytoplasm</keyword>
<keyword evidence="2 6" id="KW-0808">Transferase</keyword>
<dbReference type="GO" id="GO:0006083">
    <property type="term" value="P:acetate metabolic process"/>
    <property type="evidence" value="ECO:0007669"/>
    <property type="project" value="TreeGrafter"/>
</dbReference>
<evidence type="ECO:0000313" key="8">
    <source>
        <dbReference type="EMBL" id="NIZ46333.1"/>
    </source>
</evidence>
<dbReference type="SUPFAM" id="SSF53067">
    <property type="entry name" value="Actin-like ATPase domain"/>
    <property type="match status" value="2"/>
</dbReference>
<dbReference type="InterPro" id="IPR023865">
    <property type="entry name" value="Aliphatic_acid_kinase_CS"/>
</dbReference>
<dbReference type="PROSITE" id="PS01075">
    <property type="entry name" value="ACETATE_KINASE_1"/>
    <property type="match status" value="1"/>
</dbReference>
<evidence type="ECO:0000256" key="7">
    <source>
        <dbReference type="RuleBase" id="RU003835"/>
    </source>
</evidence>
<keyword evidence="5 6" id="KW-0067">ATP-binding</keyword>
<feature type="binding site" evidence="6">
    <location>
        <position position="388"/>
    </location>
    <ligand>
        <name>Mg(2+)</name>
        <dbReference type="ChEBI" id="CHEBI:18420"/>
    </ligand>
</feature>
<protein>
    <recommendedName>
        <fullName evidence="6">Acetate kinase</fullName>
        <ecNumber evidence="6">2.7.2.1</ecNumber>
    </recommendedName>
    <alternativeName>
        <fullName evidence="6">Acetokinase</fullName>
    </alternativeName>
</protein>
<dbReference type="CDD" id="cd24010">
    <property type="entry name" value="ASKHA_NBD_AcK_PK"/>
    <property type="match status" value="1"/>
</dbReference>
<feature type="binding site" evidence="6">
    <location>
        <begin position="283"/>
        <end position="285"/>
    </location>
    <ligand>
        <name>ATP</name>
        <dbReference type="ChEBI" id="CHEBI:30616"/>
    </ligand>
</feature>
<dbReference type="AlphaFoldDB" id="A0A968GDS1"/>
<feature type="binding site" evidence="6">
    <location>
        <position position="7"/>
    </location>
    <ligand>
        <name>Mg(2+)</name>
        <dbReference type="ChEBI" id="CHEBI:18420"/>
    </ligand>
</feature>
<comment type="subunit">
    <text evidence="6">Homodimer.</text>
</comment>
<dbReference type="GO" id="GO:0008776">
    <property type="term" value="F:acetate kinase activity"/>
    <property type="evidence" value="ECO:0007669"/>
    <property type="project" value="UniProtKB-UniRule"/>
</dbReference>
<dbReference type="PANTHER" id="PTHR21060:SF15">
    <property type="entry name" value="ACETATE KINASE-RELATED"/>
    <property type="match status" value="1"/>
</dbReference>
<feature type="active site" description="Proton donor/acceptor" evidence="6">
    <location>
        <position position="148"/>
    </location>
</feature>
<keyword evidence="9" id="KW-1185">Reference proteome</keyword>
<reference evidence="8" key="1">
    <citation type="submission" date="2020-03" db="EMBL/GenBank/DDBJ databases">
        <title>Spirochaetal bacteria isolated from arthropods constitute a novel genus Entomospira genus novum within the order Spirochaetales.</title>
        <authorList>
            <person name="Grana-Miraglia L."/>
            <person name="Sikutova S."/>
            <person name="Fingerle V."/>
            <person name="Sing A."/>
            <person name="Castillo-Ramirez S."/>
            <person name="Margos G."/>
            <person name="Rudolf I."/>
        </authorList>
    </citation>
    <scope>NUCLEOTIDE SEQUENCE</scope>
    <source>
        <strain evidence="8">BR208</strain>
    </source>
</reference>
<feature type="binding site" evidence="6">
    <location>
        <begin position="208"/>
        <end position="212"/>
    </location>
    <ligand>
        <name>ATP</name>
        <dbReference type="ChEBI" id="CHEBI:30616"/>
    </ligand>
</feature>
<feature type="site" description="Transition state stabilizer" evidence="6">
    <location>
        <position position="180"/>
    </location>
</feature>
<comment type="subcellular location">
    <subcellularLocation>
        <location evidence="6">Cytoplasm</location>
    </subcellularLocation>
</comment>